<feature type="signal peptide" evidence="1">
    <location>
        <begin position="1"/>
        <end position="20"/>
    </location>
</feature>
<feature type="chain" id="PRO_5045909995" evidence="1">
    <location>
        <begin position="21"/>
        <end position="216"/>
    </location>
</feature>
<dbReference type="Proteomes" id="UP001590950">
    <property type="component" value="Unassembled WGS sequence"/>
</dbReference>
<evidence type="ECO:0000313" key="2">
    <source>
        <dbReference type="EMBL" id="KAL2037139.1"/>
    </source>
</evidence>
<dbReference type="EMBL" id="JBEFKJ010000044">
    <property type="protein sequence ID" value="KAL2037139.1"/>
    <property type="molecule type" value="Genomic_DNA"/>
</dbReference>
<evidence type="ECO:0000256" key="1">
    <source>
        <dbReference type="SAM" id="SignalP"/>
    </source>
</evidence>
<protein>
    <submittedName>
        <fullName evidence="2">Uncharacterized protein</fullName>
    </submittedName>
</protein>
<organism evidence="2 3">
    <name type="scientific">Stereocaulon virgatum</name>
    <dbReference type="NCBI Taxonomy" id="373712"/>
    <lineage>
        <taxon>Eukaryota</taxon>
        <taxon>Fungi</taxon>
        <taxon>Dikarya</taxon>
        <taxon>Ascomycota</taxon>
        <taxon>Pezizomycotina</taxon>
        <taxon>Lecanoromycetes</taxon>
        <taxon>OSLEUM clade</taxon>
        <taxon>Lecanoromycetidae</taxon>
        <taxon>Lecanorales</taxon>
        <taxon>Lecanorineae</taxon>
        <taxon>Stereocaulaceae</taxon>
        <taxon>Stereocaulon</taxon>
    </lineage>
</organism>
<sequence>MFHSLASFALLAALILPVIGLPEPAPQKTTGPKFANGHCVEQYSNYKILTQKAVLAKPRLVSGSTCTAGPDGCTISEGKSYSVSITVNIGANLGLNFGEIATAGIDPSVSIGKTRTTAITTSVNCPPGCDCGLQAVAHMYHITGIRNVVSVNPAFTRGPRCNGEQNIAYPFDATVPITVPGAEANTGARVDFSACRVGGTFCGPYKKPLIPLCPGT</sequence>
<proteinExistence type="predicted"/>
<reference evidence="2 3" key="1">
    <citation type="submission" date="2024-09" db="EMBL/GenBank/DDBJ databases">
        <title>Rethinking Asexuality: The Enigmatic Case of Functional Sexual Genes in Lepraria (Stereocaulaceae).</title>
        <authorList>
            <person name="Doellman M."/>
            <person name="Sun Y."/>
            <person name="Barcenas-Pena A."/>
            <person name="Lumbsch H.T."/>
            <person name="Grewe F."/>
        </authorList>
    </citation>
    <scope>NUCLEOTIDE SEQUENCE [LARGE SCALE GENOMIC DNA]</scope>
    <source>
        <strain evidence="2 3">Mercado 3170</strain>
    </source>
</reference>
<gene>
    <name evidence="2" type="ORF">N7G274_010135</name>
</gene>
<evidence type="ECO:0000313" key="3">
    <source>
        <dbReference type="Proteomes" id="UP001590950"/>
    </source>
</evidence>
<comment type="caution">
    <text evidence="2">The sequence shown here is derived from an EMBL/GenBank/DDBJ whole genome shotgun (WGS) entry which is preliminary data.</text>
</comment>
<keyword evidence="1" id="KW-0732">Signal</keyword>
<name>A0ABR3ZU92_9LECA</name>
<keyword evidence="3" id="KW-1185">Reference proteome</keyword>
<accession>A0ABR3ZU92</accession>